<dbReference type="OrthoDB" id="6169516at2"/>
<proteinExistence type="predicted"/>
<dbReference type="HOGENOM" id="CLU_126950_0_0_0"/>
<protein>
    <recommendedName>
        <fullName evidence="4">Sodium:proline symporter</fullName>
    </recommendedName>
</protein>
<name>L0A623_DEIPD</name>
<dbReference type="AlphaFoldDB" id="L0A623"/>
<dbReference type="KEGG" id="dpd:Deipe_3886"/>
<keyword evidence="2" id="KW-0614">Plasmid</keyword>
<accession>L0A623</accession>
<keyword evidence="1" id="KW-0812">Transmembrane</keyword>
<reference evidence="3" key="1">
    <citation type="submission" date="2012-03" db="EMBL/GenBank/DDBJ databases">
        <title>Complete sequence of plasmid 1 of Deinococcus peraridilitoris DSM 19664.</title>
        <authorList>
            <person name="Lucas S."/>
            <person name="Copeland A."/>
            <person name="Lapidus A."/>
            <person name="Glavina del Rio T."/>
            <person name="Dalin E."/>
            <person name="Tice H."/>
            <person name="Bruce D."/>
            <person name="Goodwin L."/>
            <person name="Pitluck S."/>
            <person name="Peters L."/>
            <person name="Mikhailova N."/>
            <person name="Lu M."/>
            <person name="Kyrpides N."/>
            <person name="Mavromatis K."/>
            <person name="Ivanova N."/>
            <person name="Brettin T."/>
            <person name="Detter J.C."/>
            <person name="Han C."/>
            <person name="Larimer F."/>
            <person name="Land M."/>
            <person name="Hauser L."/>
            <person name="Markowitz V."/>
            <person name="Cheng J.-F."/>
            <person name="Hugenholtz P."/>
            <person name="Woyke T."/>
            <person name="Wu D."/>
            <person name="Pukall R."/>
            <person name="Steenblock K."/>
            <person name="Brambilla E."/>
            <person name="Klenk H.-P."/>
            <person name="Eisen J.A."/>
        </authorList>
    </citation>
    <scope>NUCLEOTIDE SEQUENCE [LARGE SCALE GENOMIC DNA]</scope>
    <source>
        <strain evidence="3">DSM 19664 / LMG 22246 / CIP 109416 / KR-200</strain>
        <plasmid evidence="3">Plasmid pDEIPE01</plasmid>
    </source>
</reference>
<dbReference type="Proteomes" id="UP000010467">
    <property type="component" value="Plasmid pDEIPE01"/>
</dbReference>
<evidence type="ECO:0000313" key="3">
    <source>
        <dbReference type="Proteomes" id="UP000010467"/>
    </source>
</evidence>
<dbReference type="PATRIC" id="fig|937777.3.peg.3899"/>
<sequence length="160" mass="17106">MERHQTTSGLKLNVKAAVIAGLIAGAIFMVLEMLLVATVGGGSAWGPPRMIAAIALGQGVLPPPATFDFGIVMTAMGVHFLLSVVFALVLAWVIERMSAGAALLVGAVFGLLLYLVNFYGMTAVFPWFAMARNWISIFSHVVFGVIAAWAYQSSLRRNSY</sequence>
<feature type="transmembrane region" description="Helical" evidence="1">
    <location>
        <begin position="12"/>
        <end position="40"/>
    </location>
</feature>
<evidence type="ECO:0000256" key="1">
    <source>
        <dbReference type="SAM" id="Phobius"/>
    </source>
</evidence>
<dbReference type="EMBL" id="CP003383">
    <property type="protein sequence ID" value="AFZ69301.1"/>
    <property type="molecule type" value="Genomic_DNA"/>
</dbReference>
<feature type="transmembrane region" description="Helical" evidence="1">
    <location>
        <begin position="101"/>
        <end position="128"/>
    </location>
</feature>
<keyword evidence="1" id="KW-1133">Transmembrane helix</keyword>
<feature type="transmembrane region" description="Helical" evidence="1">
    <location>
        <begin position="69"/>
        <end position="94"/>
    </location>
</feature>
<geneLocation type="plasmid" evidence="2 3">
    <name>pDEIPE01</name>
</geneLocation>
<keyword evidence="1" id="KW-0472">Membrane</keyword>
<gene>
    <name evidence="2" type="ordered locus">Deipe_3886</name>
</gene>
<evidence type="ECO:0008006" key="4">
    <source>
        <dbReference type="Google" id="ProtNLM"/>
    </source>
</evidence>
<evidence type="ECO:0000313" key="2">
    <source>
        <dbReference type="EMBL" id="AFZ69301.1"/>
    </source>
</evidence>
<organism evidence="2 3">
    <name type="scientific">Deinococcus peraridilitoris (strain DSM 19664 / LMG 22246 / CIP 109416 / KR-200)</name>
    <dbReference type="NCBI Taxonomy" id="937777"/>
    <lineage>
        <taxon>Bacteria</taxon>
        <taxon>Thermotogati</taxon>
        <taxon>Deinococcota</taxon>
        <taxon>Deinococci</taxon>
        <taxon>Deinococcales</taxon>
        <taxon>Deinococcaceae</taxon>
        <taxon>Deinococcus</taxon>
    </lineage>
</organism>
<feature type="transmembrane region" description="Helical" evidence="1">
    <location>
        <begin position="134"/>
        <end position="151"/>
    </location>
</feature>
<keyword evidence="3" id="KW-1185">Reference proteome</keyword>
<dbReference type="RefSeq" id="WP_015231203.1">
    <property type="nucleotide sequence ID" value="NC_019789.1"/>
</dbReference>